<reference evidence="1 2" key="1">
    <citation type="journal article" date="2021" name="Elife">
        <title>Chloroplast acquisition without the gene transfer in kleptoplastic sea slugs, Plakobranchus ocellatus.</title>
        <authorList>
            <person name="Maeda T."/>
            <person name="Takahashi S."/>
            <person name="Yoshida T."/>
            <person name="Shimamura S."/>
            <person name="Takaki Y."/>
            <person name="Nagai Y."/>
            <person name="Toyoda A."/>
            <person name="Suzuki Y."/>
            <person name="Arimoto A."/>
            <person name="Ishii H."/>
            <person name="Satoh N."/>
            <person name="Nishiyama T."/>
            <person name="Hasebe M."/>
            <person name="Maruyama T."/>
            <person name="Minagawa J."/>
            <person name="Obokata J."/>
            <person name="Shigenobu S."/>
        </authorList>
    </citation>
    <scope>NUCLEOTIDE SEQUENCE [LARGE SCALE GENOMIC DNA]</scope>
</reference>
<evidence type="ECO:0000313" key="2">
    <source>
        <dbReference type="Proteomes" id="UP000735302"/>
    </source>
</evidence>
<accession>A0AAV4CWA4</accession>
<sequence>MEVFIRCSVGLPAFFSSGSVETMLGSGYSLGALMDYQLSAIAVVVGLWKYSSGALLDYQLSLVAVVLRLWYSVGPSSFCGIGSVETMVGFGYSLGALFDYQLSAIAVVVGLWKYSSGALLDHHLSAEVVVLRLWARQQNNNNNDINEDDNINLQTQ</sequence>
<dbReference type="AlphaFoldDB" id="A0AAV4CWA4"/>
<proteinExistence type="predicted"/>
<gene>
    <name evidence="1" type="ORF">PoB_006266800</name>
</gene>
<comment type="caution">
    <text evidence="1">The sequence shown here is derived from an EMBL/GenBank/DDBJ whole genome shotgun (WGS) entry which is preliminary data.</text>
</comment>
<name>A0AAV4CWA4_9GAST</name>
<protein>
    <submittedName>
        <fullName evidence="1">Uncharacterized protein</fullName>
    </submittedName>
</protein>
<evidence type="ECO:0000313" key="1">
    <source>
        <dbReference type="EMBL" id="GFO36163.1"/>
    </source>
</evidence>
<keyword evidence="2" id="KW-1185">Reference proteome</keyword>
<dbReference type="Proteomes" id="UP000735302">
    <property type="component" value="Unassembled WGS sequence"/>
</dbReference>
<organism evidence="1 2">
    <name type="scientific">Plakobranchus ocellatus</name>
    <dbReference type="NCBI Taxonomy" id="259542"/>
    <lineage>
        <taxon>Eukaryota</taxon>
        <taxon>Metazoa</taxon>
        <taxon>Spiralia</taxon>
        <taxon>Lophotrochozoa</taxon>
        <taxon>Mollusca</taxon>
        <taxon>Gastropoda</taxon>
        <taxon>Heterobranchia</taxon>
        <taxon>Euthyneura</taxon>
        <taxon>Panpulmonata</taxon>
        <taxon>Sacoglossa</taxon>
        <taxon>Placobranchoidea</taxon>
        <taxon>Plakobranchidae</taxon>
        <taxon>Plakobranchus</taxon>
    </lineage>
</organism>
<dbReference type="EMBL" id="BLXT01007044">
    <property type="protein sequence ID" value="GFO36163.1"/>
    <property type="molecule type" value="Genomic_DNA"/>
</dbReference>